<sequence precursor="true">MKKKFVLLSLLVIFAVSAFAHVPAFLTSDDFAKGAFLVRDIDLSQIFYYVFSAAEKITFVFEGFVGQHFHMLFGVPKEIEGMDSTMDFRPEVTVYDPDGEIVEDFVLESIEPEIMYEFFGDTYSYLYVRHDSTLAKKGIYSIKVKAEDPGRAWITFGKKEKFTASQIIAVPRWIREIRSFHYLKGLAKWELYGLGIIGAISAALVLLVFL</sequence>
<accession>I2F6V6</accession>
<dbReference type="Proteomes" id="UP000002881">
    <property type="component" value="Chromosome"/>
</dbReference>
<dbReference type="GeneID" id="87107775"/>
<keyword evidence="4" id="KW-1185">Reference proteome</keyword>
<dbReference type="KEGG" id="mpg:Theba_2016"/>
<dbReference type="EMBL" id="CP003532">
    <property type="protein sequence ID" value="AFK07659.1"/>
    <property type="molecule type" value="Genomic_DNA"/>
</dbReference>
<gene>
    <name evidence="3" type="ORF">Theba_2016</name>
</gene>
<proteinExistence type="predicted"/>
<keyword evidence="2" id="KW-0732">Signal</keyword>
<reference evidence="3 4" key="1">
    <citation type="journal article" date="2012" name="Genome Biol. Evol.">
        <title>Genome Sequence of the Mesophilic Thermotogales Bacterium Mesotoga prima MesG1.Ag.4.2 Reveals the Largest Thermotogales Genome To Date.</title>
        <authorList>
            <person name="Zhaxybayeva O."/>
            <person name="Swithers K.S."/>
            <person name="Foght J."/>
            <person name="Green A.G."/>
            <person name="Bruce D."/>
            <person name="Detter C."/>
            <person name="Han S."/>
            <person name="Teshima H."/>
            <person name="Han J."/>
            <person name="Woyke T."/>
            <person name="Pitluck S."/>
            <person name="Nolan M."/>
            <person name="Ivanova N."/>
            <person name="Pati A."/>
            <person name="Land M.L."/>
            <person name="Dlutek M."/>
            <person name="Doolittle W.F."/>
            <person name="Noll K.M."/>
            <person name="Nesbo C.L."/>
        </authorList>
    </citation>
    <scope>NUCLEOTIDE SEQUENCE [LARGE SCALE GENOMIC DNA]</scope>
    <source>
        <strain evidence="4">mesG1.Ag.4.2</strain>
    </source>
</reference>
<dbReference type="AlphaFoldDB" id="I2F6V6"/>
<name>I2F6V6_9BACT</name>
<protein>
    <submittedName>
        <fullName evidence="3">Uncharacterized protein</fullName>
    </submittedName>
</protein>
<evidence type="ECO:0000256" key="2">
    <source>
        <dbReference type="SAM" id="SignalP"/>
    </source>
</evidence>
<feature type="signal peptide" evidence="2">
    <location>
        <begin position="1"/>
        <end position="20"/>
    </location>
</feature>
<evidence type="ECO:0000256" key="1">
    <source>
        <dbReference type="SAM" id="Phobius"/>
    </source>
</evidence>
<feature type="chain" id="PRO_5003657805" evidence="2">
    <location>
        <begin position="21"/>
        <end position="210"/>
    </location>
</feature>
<keyword evidence="1" id="KW-1133">Transmembrane helix</keyword>
<keyword evidence="1" id="KW-0812">Transmembrane</keyword>
<dbReference type="HOGENOM" id="CLU_1308934_0_0_0"/>
<feature type="transmembrane region" description="Helical" evidence="1">
    <location>
        <begin position="189"/>
        <end position="209"/>
    </location>
</feature>
<evidence type="ECO:0000313" key="4">
    <source>
        <dbReference type="Proteomes" id="UP000002881"/>
    </source>
</evidence>
<keyword evidence="1" id="KW-0472">Membrane</keyword>
<organism evidence="3 4">
    <name type="scientific">Mesotoga prima MesG1.Ag.4.2</name>
    <dbReference type="NCBI Taxonomy" id="660470"/>
    <lineage>
        <taxon>Bacteria</taxon>
        <taxon>Thermotogati</taxon>
        <taxon>Thermotogota</taxon>
        <taxon>Thermotogae</taxon>
        <taxon>Kosmotogales</taxon>
        <taxon>Kosmotogaceae</taxon>
        <taxon>Mesotoga</taxon>
    </lineage>
</organism>
<dbReference type="RefSeq" id="WP_014731442.1">
    <property type="nucleotide sequence ID" value="NC_017934.1"/>
</dbReference>
<evidence type="ECO:0000313" key="3">
    <source>
        <dbReference type="EMBL" id="AFK07659.1"/>
    </source>
</evidence>